<dbReference type="InParanoid" id="A0A0V0QR46"/>
<dbReference type="InterPro" id="IPR015943">
    <property type="entry name" value="WD40/YVTN_repeat-like_dom_sf"/>
</dbReference>
<reference evidence="2 3" key="1">
    <citation type="journal article" date="2015" name="Sci. Rep.">
        <title>Genome of the facultative scuticociliatosis pathogen Pseudocohnilembus persalinus provides insight into its virulence through horizontal gene transfer.</title>
        <authorList>
            <person name="Xiong J."/>
            <person name="Wang G."/>
            <person name="Cheng J."/>
            <person name="Tian M."/>
            <person name="Pan X."/>
            <person name="Warren A."/>
            <person name="Jiang C."/>
            <person name="Yuan D."/>
            <person name="Miao W."/>
        </authorList>
    </citation>
    <scope>NUCLEOTIDE SEQUENCE [LARGE SCALE GENOMIC DNA]</scope>
    <source>
        <strain evidence="2">36N120E</strain>
    </source>
</reference>
<comment type="caution">
    <text evidence="2">The sequence shown here is derived from an EMBL/GenBank/DDBJ whole genome shotgun (WGS) entry which is preliminary data.</text>
</comment>
<dbReference type="PANTHER" id="PTHR14927">
    <property type="entry name" value="NUCLEOLAR PROTEIN 10"/>
    <property type="match status" value="1"/>
</dbReference>
<dbReference type="AlphaFoldDB" id="A0A0V0QR46"/>
<feature type="domain" description="Nucleolar protein 10-like N-terminal" evidence="1">
    <location>
        <begin position="4"/>
        <end position="359"/>
    </location>
</feature>
<name>A0A0V0QR46_PSEPJ</name>
<dbReference type="Gene3D" id="2.130.10.10">
    <property type="entry name" value="YVTN repeat-like/Quinoprotein amine dehydrogenase"/>
    <property type="match status" value="1"/>
</dbReference>
<accession>A0A0V0QR46</accession>
<dbReference type="GO" id="GO:0030686">
    <property type="term" value="C:90S preribosome"/>
    <property type="evidence" value="ECO:0007669"/>
    <property type="project" value="TreeGrafter"/>
</dbReference>
<dbReference type="SMART" id="SM00320">
    <property type="entry name" value="WD40"/>
    <property type="match status" value="3"/>
</dbReference>
<sequence length="371" mass="42895">MSVQISELNGVKIYNYSSGKSLPQFLEDAYKKHKSLRYDEEYRNRIEVIQGFEFNSSCNQVQITKDQSHIMATGIYAPQLKIYETHNLAEKCLRGLDSEVVKFCMISDDYSKIAMAQQDRNIELHAQYGRHYRTRIPRYPRDIVYQPFTCDLLVTASGSDIYRISLDEGQFLAPFESLSKGGVNCIDYNEFLNISATGGEEGIFEIWDYRLRQRAISKIMNNGYDITAIKHDSSGLQYGVGSSNGLVRVYDIRYDSHILEVKHHYKSPINTIEFHEHSKNILSSSSKILKINSKIDGKIFTNIEPKHQINMFNLVPDSGMILMAEENPRIGVYFIPELDKAPKWVPFLENLTEELEEKQNQVKVYFYLFLI</sequence>
<dbReference type="InterPro" id="IPR001680">
    <property type="entry name" value="WD40_rpt"/>
</dbReference>
<dbReference type="OrthoDB" id="273340at2759"/>
<evidence type="ECO:0000259" key="1">
    <source>
        <dbReference type="Pfam" id="PF23098"/>
    </source>
</evidence>
<dbReference type="FunCoup" id="A0A0V0QR46">
    <property type="interactions" value="531"/>
</dbReference>
<dbReference type="Proteomes" id="UP000054937">
    <property type="component" value="Unassembled WGS sequence"/>
</dbReference>
<dbReference type="InterPro" id="IPR036322">
    <property type="entry name" value="WD40_repeat_dom_sf"/>
</dbReference>
<dbReference type="OMA" id="GYFMDVR"/>
<evidence type="ECO:0000313" key="3">
    <source>
        <dbReference type="Proteomes" id="UP000054937"/>
    </source>
</evidence>
<dbReference type="Pfam" id="PF23098">
    <property type="entry name" value="Beta-prop_NOL10_N"/>
    <property type="match status" value="1"/>
</dbReference>
<keyword evidence="3" id="KW-1185">Reference proteome</keyword>
<gene>
    <name evidence="2" type="ORF">PPERSA_06404</name>
</gene>
<dbReference type="PANTHER" id="PTHR14927:SF0">
    <property type="entry name" value="NUCLEOLAR PROTEIN 10"/>
    <property type="match status" value="1"/>
</dbReference>
<dbReference type="EMBL" id="LDAU01000110">
    <property type="protein sequence ID" value="KRX04770.1"/>
    <property type="molecule type" value="Genomic_DNA"/>
</dbReference>
<organism evidence="2 3">
    <name type="scientific">Pseudocohnilembus persalinus</name>
    <name type="common">Ciliate</name>
    <dbReference type="NCBI Taxonomy" id="266149"/>
    <lineage>
        <taxon>Eukaryota</taxon>
        <taxon>Sar</taxon>
        <taxon>Alveolata</taxon>
        <taxon>Ciliophora</taxon>
        <taxon>Intramacronucleata</taxon>
        <taxon>Oligohymenophorea</taxon>
        <taxon>Scuticociliatia</taxon>
        <taxon>Philasterida</taxon>
        <taxon>Pseudocohnilembidae</taxon>
        <taxon>Pseudocohnilembus</taxon>
    </lineage>
</organism>
<dbReference type="SUPFAM" id="SSF50978">
    <property type="entry name" value="WD40 repeat-like"/>
    <property type="match status" value="1"/>
</dbReference>
<dbReference type="InterPro" id="IPR040382">
    <property type="entry name" value="NOL10/Enp2"/>
</dbReference>
<dbReference type="InterPro" id="IPR056551">
    <property type="entry name" value="Beta-prop_NOL10_N"/>
</dbReference>
<dbReference type="GO" id="GO:0032040">
    <property type="term" value="C:small-subunit processome"/>
    <property type="evidence" value="ECO:0007669"/>
    <property type="project" value="TreeGrafter"/>
</dbReference>
<evidence type="ECO:0000313" key="2">
    <source>
        <dbReference type="EMBL" id="KRX04770.1"/>
    </source>
</evidence>
<protein>
    <submittedName>
        <fullName evidence="2">WD40-repeat-containing domain</fullName>
    </submittedName>
</protein>
<proteinExistence type="predicted"/>
<dbReference type="GO" id="GO:0000462">
    <property type="term" value="P:maturation of SSU-rRNA from tricistronic rRNA transcript (SSU-rRNA, 5.8S rRNA, LSU-rRNA)"/>
    <property type="evidence" value="ECO:0007669"/>
    <property type="project" value="TreeGrafter"/>
</dbReference>